<dbReference type="Proteomes" id="UP001165090">
    <property type="component" value="Unassembled WGS sequence"/>
</dbReference>
<evidence type="ECO:0000313" key="3">
    <source>
        <dbReference type="Proteomes" id="UP001165090"/>
    </source>
</evidence>
<dbReference type="Pfam" id="PF00481">
    <property type="entry name" value="PP2C"/>
    <property type="match status" value="1"/>
</dbReference>
<keyword evidence="3" id="KW-1185">Reference proteome</keyword>
<reference evidence="2 3" key="1">
    <citation type="journal article" date="2023" name="IScience">
        <title>Expanded male sex-determining region conserved during the evolution of homothallism in the green alga Volvox.</title>
        <authorList>
            <person name="Yamamoto K."/>
            <person name="Matsuzaki R."/>
            <person name="Mahakham W."/>
            <person name="Heman W."/>
            <person name="Sekimoto H."/>
            <person name="Kawachi M."/>
            <person name="Minakuchi Y."/>
            <person name="Toyoda A."/>
            <person name="Nozaki H."/>
        </authorList>
    </citation>
    <scope>NUCLEOTIDE SEQUENCE [LARGE SCALE GENOMIC DNA]</scope>
    <source>
        <strain evidence="2 3">NIES-4468</strain>
    </source>
</reference>
<evidence type="ECO:0000313" key="2">
    <source>
        <dbReference type="EMBL" id="GLI68413.1"/>
    </source>
</evidence>
<organism evidence="2 3">
    <name type="scientific">Volvox africanus</name>
    <dbReference type="NCBI Taxonomy" id="51714"/>
    <lineage>
        <taxon>Eukaryota</taxon>
        <taxon>Viridiplantae</taxon>
        <taxon>Chlorophyta</taxon>
        <taxon>core chlorophytes</taxon>
        <taxon>Chlorophyceae</taxon>
        <taxon>CS clade</taxon>
        <taxon>Chlamydomonadales</taxon>
        <taxon>Volvocaceae</taxon>
        <taxon>Volvox</taxon>
    </lineage>
</organism>
<dbReference type="InterPro" id="IPR001932">
    <property type="entry name" value="PPM-type_phosphatase-like_dom"/>
</dbReference>
<dbReference type="EMBL" id="BSDZ01000079">
    <property type="protein sequence ID" value="GLI68413.1"/>
    <property type="molecule type" value="Genomic_DNA"/>
</dbReference>
<dbReference type="SMART" id="SM00332">
    <property type="entry name" value="PP2Cc"/>
    <property type="match status" value="1"/>
</dbReference>
<dbReference type="PANTHER" id="PTHR47992">
    <property type="entry name" value="PROTEIN PHOSPHATASE"/>
    <property type="match status" value="1"/>
</dbReference>
<dbReference type="Gene3D" id="3.60.40.10">
    <property type="entry name" value="PPM-type phosphatase domain"/>
    <property type="match status" value="1"/>
</dbReference>
<accession>A0ABQ5SG22</accession>
<proteinExistence type="predicted"/>
<name>A0ABQ5SG22_9CHLO</name>
<sequence length="445" mass="46885">MTLLSALAGSHTLALPMQLSPAKLHLAPHRRGRGVLTVSGVEATPAYATVSANGKFPGMRPLPPSREDFQGGLLETMKGRLGSTPIIPCDLFLVTSWEEVSLELTADEPCSEELLPGGGVSPSTISQGFATSKGPVKQTMQDFFVAVSDAFGALMPLTPPTWRVSRGPAFSHHSGAPFCLTAVFDGHGSGDHAARTAQESVLAAVASDTALLDCFARSLDQPGVGPEVLATLKAAFRRSFAELDDRICEEGKARGLPHDGTTALVSVQLGPKLYTANAGDCRAVLCRGGRAVRLSRDHKPELPEERTRIEAAGGRVANVRGTWRVVLPLADGCTAKVCSVSRGFGDRDFKAASLISAEPDVAAVVLAPHLDAFAIHASDGLWGAVNDQEAVDLVAEVIDKFTGMTSFNTQHAAAAKAAAQDLVKLARDRGSMDDVTVVVTLYDWD</sequence>
<dbReference type="InterPro" id="IPR036457">
    <property type="entry name" value="PPM-type-like_dom_sf"/>
</dbReference>
<evidence type="ECO:0000259" key="1">
    <source>
        <dbReference type="PROSITE" id="PS51746"/>
    </source>
</evidence>
<dbReference type="SUPFAM" id="SSF81606">
    <property type="entry name" value="PP2C-like"/>
    <property type="match status" value="1"/>
</dbReference>
<comment type="caution">
    <text evidence="2">The sequence shown here is derived from an EMBL/GenBank/DDBJ whole genome shotgun (WGS) entry which is preliminary data.</text>
</comment>
<gene>
    <name evidence="2" type="ORF">VaNZ11_012801</name>
</gene>
<dbReference type="CDD" id="cd00143">
    <property type="entry name" value="PP2Cc"/>
    <property type="match status" value="1"/>
</dbReference>
<protein>
    <recommendedName>
        <fullName evidence="1">PPM-type phosphatase domain-containing protein</fullName>
    </recommendedName>
</protein>
<feature type="domain" description="PPM-type phosphatase" evidence="1">
    <location>
        <begin position="126"/>
        <end position="442"/>
    </location>
</feature>
<dbReference type="PROSITE" id="PS51746">
    <property type="entry name" value="PPM_2"/>
    <property type="match status" value="1"/>
</dbReference>
<dbReference type="InterPro" id="IPR015655">
    <property type="entry name" value="PP2C"/>
</dbReference>